<dbReference type="InterPro" id="IPR032808">
    <property type="entry name" value="DoxX"/>
</dbReference>
<comment type="subcellular location">
    <subcellularLocation>
        <location evidence="1">Membrane</location>
        <topology evidence="1">Multi-pass membrane protein</topology>
    </subcellularLocation>
</comment>
<name>A0A1N6FEL2_9BURK</name>
<sequence>MQRSAVRQHRGMSDNPPWVAALLDQPWMLPLLRLALVSAYLIGGVTKLVNFHGAVMEQEHFGLHPGALWAVLAILVELFGSACVIANRWVWFGAGGLGCLTAVAMYVANDFWNLAGQARFIALNNFFEHLGLIAAFAMATWMVSSKQRSGSDRL</sequence>
<feature type="transmembrane region" description="Helical" evidence="5">
    <location>
        <begin position="89"/>
        <end position="108"/>
    </location>
</feature>
<dbReference type="AlphaFoldDB" id="A0A1N6FEL2"/>
<evidence type="ECO:0000256" key="4">
    <source>
        <dbReference type="ARBA" id="ARBA00023136"/>
    </source>
</evidence>
<evidence type="ECO:0000313" key="7">
    <source>
        <dbReference type="Proteomes" id="UP000185151"/>
    </source>
</evidence>
<protein>
    <submittedName>
        <fullName evidence="6">Uncharacterized membrane protein YphA, DoxX/SURF4 family</fullName>
    </submittedName>
</protein>
<evidence type="ECO:0000256" key="5">
    <source>
        <dbReference type="SAM" id="Phobius"/>
    </source>
</evidence>
<dbReference type="GO" id="GO:0016020">
    <property type="term" value="C:membrane"/>
    <property type="evidence" value="ECO:0007669"/>
    <property type="project" value="UniProtKB-SubCell"/>
</dbReference>
<proteinExistence type="predicted"/>
<accession>A0A1N6FEL2</accession>
<keyword evidence="3 5" id="KW-1133">Transmembrane helix</keyword>
<keyword evidence="2 5" id="KW-0812">Transmembrane</keyword>
<evidence type="ECO:0000256" key="3">
    <source>
        <dbReference type="ARBA" id="ARBA00022989"/>
    </source>
</evidence>
<dbReference type="OrthoDB" id="6522672at2"/>
<organism evidence="6 7">
    <name type="scientific">Paraburkholderia phenazinium</name>
    <dbReference type="NCBI Taxonomy" id="60549"/>
    <lineage>
        <taxon>Bacteria</taxon>
        <taxon>Pseudomonadati</taxon>
        <taxon>Pseudomonadota</taxon>
        <taxon>Betaproteobacteria</taxon>
        <taxon>Burkholderiales</taxon>
        <taxon>Burkholderiaceae</taxon>
        <taxon>Paraburkholderia</taxon>
    </lineage>
</organism>
<feature type="transmembrane region" description="Helical" evidence="5">
    <location>
        <begin position="31"/>
        <end position="49"/>
    </location>
</feature>
<keyword evidence="4 5" id="KW-0472">Membrane</keyword>
<evidence type="ECO:0000256" key="2">
    <source>
        <dbReference type="ARBA" id="ARBA00022692"/>
    </source>
</evidence>
<feature type="transmembrane region" description="Helical" evidence="5">
    <location>
        <begin position="120"/>
        <end position="143"/>
    </location>
</feature>
<evidence type="ECO:0000313" key="6">
    <source>
        <dbReference type="EMBL" id="SIN93690.1"/>
    </source>
</evidence>
<dbReference type="Proteomes" id="UP000185151">
    <property type="component" value="Unassembled WGS sequence"/>
</dbReference>
<keyword evidence="7" id="KW-1185">Reference proteome</keyword>
<reference evidence="6 7" key="1">
    <citation type="submission" date="2016-11" db="EMBL/GenBank/DDBJ databases">
        <authorList>
            <person name="Jaros S."/>
            <person name="Januszkiewicz K."/>
            <person name="Wedrychowicz H."/>
        </authorList>
    </citation>
    <scope>NUCLEOTIDE SEQUENCE [LARGE SCALE GENOMIC DNA]</scope>
    <source>
        <strain evidence="6 7">GAS95</strain>
    </source>
</reference>
<dbReference type="EMBL" id="FSRU01000001">
    <property type="protein sequence ID" value="SIN93690.1"/>
    <property type="molecule type" value="Genomic_DNA"/>
</dbReference>
<feature type="transmembrane region" description="Helical" evidence="5">
    <location>
        <begin position="61"/>
        <end position="82"/>
    </location>
</feature>
<evidence type="ECO:0000256" key="1">
    <source>
        <dbReference type="ARBA" id="ARBA00004141"/>
    </source>
</evidence>
<gene>
    <name evidence="6" type="ORF">SAMN05444165_0158</name>
</gene>
<dbReference type="Pfam" id="PF07681">
    <property type="entry name" value="DoxX"/>
    <property type="match status" value="1"/>
</dbReference>